<dbReference type="RefSeq" id="XP_050467684.1">
    <property type="nucleotide sequence ID" value="XM_050611683.1"/>
</dbReference>
<dbReference type="KEGG" id="ani:ANIA_11445"/>
<reference evidence="2" key="1">
    <citation type="journal article" date="2005" name="Nature">
        <title>Sequencing of Aspergillus nidulans and comparative analysis with A. fumigatus and A. oryzae.</title>
        <authorList>
            <person name="Galagan J.E."/>
            <person name="Calvo S.E."/>
            <person name="Cuomo C."/>
            <person name="Ma L.J."/>
            <person name="Wortman J.R."/>
            <person name="Batzoglou S."/>
            <person name="Lee S.I."/>
            <person name="Basturkmen M."/>
            <person name="Spevak C.C."/>
            <person name="Clutterbuck J."/>
            <person name="Kapitonov V."/>
            <person name="Jurka J."/>
            <person name="Scazzocchio C."/>
            <person name="Farman M."/>
            <person name="Butler J."/>
            <person name="Purcell S."/>
            <person name="Harris S."/>
            <person name="Braus G.H."/>
            <person name="Draht O."/>
            <person name="Busch S."/>
            <person name="D'Enfert C."/>
            <person name="Bouchier C."/>
            <person name="Goldman G.H."/>
            <person name="Bell-Pedersen D."/>
            <person name="Griffiths-Jones S."/>
            <person name="Doonan J.H."/>
            <person name="Yu J."/>
            <person name="Vienken K."/>
            <person name="Pain A."/>
            <person name="Freitag M."/>
            <person name="Selker E.U."/>
            <person name="Archer D.B."/>
            <person name="Penalva M.A."/>
            <person name="Oakley B.R."/>
            <person name="Momany M."/>
            <person name="Tanaka T."/>
            <person name="Kumagai T."/>
            <person name="Asai K."/>
            <person name="Machida M."/>
            <person name="Nierman W.C."/>
            <person name="Denning D.W."/>
            <person name="Caddick M."/>
            <person name="Hynes M."/>
            <person name="Paoletti M."/>
            <person name="Fischer R."/>
            <person name="Miller B."/>
            <person name="Dyer P."/>
            <person name="Sachs M.S."/>
            <person name="Osmani S.A."/>
            <person name="Birren B.W."/>
        </authorList>
    </citation>
    <scope>NUCLEOTIDE SEQUENCE [LARGE SCALE GENOMIC DNA]</scope>
    <source>
        <strain evidence="2">FGSC A4 / ATCC 38163 / CBS 112.46 / NRRL 194 / M139</strain>
    </source>
</reference>
<dbReference type="HOGENOM" id="CLU_2885763_0_0_1"/>
<reference evidence="2" key="2">
    <citation type="journal article" date="2009" name="Fungal Genet. Biol.">
        <title>The 2008 update of the Aspergillus nidulans genome annotation: a community effort.</title>
        <authorList>
            <person name="Wortman J.R."/>
            <person name="Gilsenan J.M."/>
            <person name="Joardar V."/>
            <person name="Deegan J."/>
            <person name="Clutterbuck J."/>
            <person name="Andersen M.R."/>
            <person name="Archer D."/>
            <person name="Bencina M."/>
            <person name="Braus G."/>
            <person name="Coutinho P."/>
            <person name="von Dohren H."/>
            <person name="Doonan J."/>
            <person name="Driessen A.J."/>
            <person name="Durek P."/>
            <person name="Espeso E."/>
            <person name="Fekete E."/>
            <person name="Flipphi M."/>
            <person name="Estrada C.G."/>
            <person name="Geysens S."/>
            <person name="Goldman G."/>
            <person name="de Groot P.W."/>
            <person name="Hansen K."/>
            <person name="Harris S.D."/>
            <person name="Heinekamp T."/>
            <person name="Helmstaedt K."/>
            <person name="Henrissat B."/>
            <person name="Hofmann G."/>
            <person name="Homan T."/>
            <person name="Horio T."/>
            <person name="Horiuchi H."/>
            <person name="James S."/>
            <person name="Jones M."/>
            <person name="Karaffa L."/>
            <person name="Karanyi Z."/>
            <person name="Kato M."/>
            <person name="Keller N."/>
            <person name="Kelly D.E."/>
            <person name="Kiel J.A."/>
            <person name="Kim J.M."/>
            <person name="van der Klei I.J."/>
            <person name="Klis F.M."/>
            <person name="Kovalchuk A."/>
            <person name="Krasevec N."/>
            <person name="Kubicek C.P."/>
            <person name="Liu B."/>
            <person name="Maccabe A."/>
            <person name="Meyer V."/>
            <person name="Mirabito P."/>
            <person name="Miskei M."/>
            <person name="Mos M."/>
            <person name="Mullins J."/>
            <person name="Nelson D.R."/>
            <person name="Nielsen J."/>
            <person name="Oakley B.R."/>
            <person name="Osmani S.A."/>
            <person name="Pakula T."/>
            <person name="Paszewski A."/>
            <person name="Paulsen I."/>
            <person name="Pilsyk S."/>
            <person name="Pocsi I."/>
            <person name="Punt P.J."/>
            <person name="Ram A.F."/>
            <person name="Ren Q."/>
            <person name="Robellet X."/>
            <person name="Robson G."/>
            <person name="Seiboth B."/>
            <person name="van Solingen P."/>
            <person name="Specht T."/>
            <person name="Sun J."/>
            <person name="Taheri-Talesh N."/>
            <person name="Takeshita N."/>
            <person name="Ussery D."/>
            <person name="vanKuyk P.A."/>
            <person name="Visser H."/>
            <person name="van de Vondervoort P.J."/>
            <person name="de Vries R.P."/>
            <person name="Walton J."/>
            <person name="Xiang X."/>
            <person name="Xiong Y."/>
            <person name="Zeng A.P."/>
            <person name="Brandt B.W."/>
            <person name="Cornell M.J."/>
            <person name="van den Hondel C.A."/>
            <person name="Visser J."/>
            <person name="Oliver S.G."/>
            <person name="Turner G."/>
        </authorList>
    </citation>
    <scope>GENOME REANNOTATION</scope>
    <source>
        <strain evidence="2">FGSC A4 / ATCC 38163 / CBS 112.46 / NRRL 194 / M139</strain>
    </source>
</reference>
<evidence type="ECO:0000313" key="2">
    <source>
        <dbReference type="Proteomes" id="UP000000560"/>
    </source>
</evidence>
<protein>
    <submittedName>
        <fullName evidence="1">Uncharacterized protein</fullName>
    </submittedName>
</protein>
<gene>
    <name evidence="1" type="ORF">ANIA_11445</name>
</gene>
<dbReference type="AlphaFoldDB" id="C8V7R6"/>
<proteinExistence type="predicted"/>
<evidence type="ECO:0000313" key="1">
    <source>
        <dbReference type="EMBL" id="CBF77129.1"/>
    </source>
</evidence>
<name>C8V7R6_EMENI</name>
<dbReference type="InParanoid" id="C8V7R6"/>
<accession>C8V7R6</accession>
<dbReference type="GeneID" id="74897029"/>
<sequence length="63" mass="7159">MVDYFGLHQSGIAHWTIRRSRNTASYNYDNTVIINPPKLDCPEPAVRHIDQDFCVTASGPQLQ</sequence>
<dbReference type="EMBL" id="BN001303">
    <property type="protein sequence ID" value="CBF77129.1"/>
    <property type="molecule type" value="Genomic_DNA"/>
</dbReference>
<keyword evidence="2" id="KW-1185">Reference proteome</keyword>
<organism evidence="1 2">
    <name type="scientific">Emericella nidulans (strain FGSC A4 / ATCC 38163 / CBS 112.46 / NRRL 194 / M139)</name>
    <name type="common">Aspergillus nidulans</name>
    <dbReference type="NCBI Taxonomy" id="227321"/>
    <lineage>
        <taxon>Eukaryota</taxon>
        <taxon>Fungi</taxon>
        <taxon>Dikarya</taxon>
        <taxon>Ascomycota</taxon>
        <taxon>Pezizomycotina</taxon>
        <taxon>Eurotiomycetes</taxon>
        <taxon>Eurotiomycetidae</taxon>
        <taxon>Eurotiales</taxon>
        <taxon>Aspergillaceae</taxon>
        <taxon>Aspergillus</taxon>
        <taxon>Aspergillus subgen. Nidulantes</taxon>
    </lineage>
</organism>
<dbReference type="Proteomes" id="UP000000560">
    <property type="component" value="Chromosome III"/>
</dbReference>